<accession>A0A9X3UIN6</accession>
<proteinExistence type="predicted"/>
<dbReference type="InterPro" id="IPR036388">
    <property type="entry name" value="WH-like_DNA-bd_sf"/>
</dbReference>
<dbReference type="Gene3D" id="1.10.10.10">
    <property type="entry name" value="Winged helix-like DNA-binding domain superfamily/Winged helix DNA-binding domain"/>
    <property type="match status" value="1"/>
</dbReference>
<evidence type="ECO:0000259" key="5">
    <source>
        <dbReference type="PROSITE" id="PS51464"/>
    </source>
</evidence>
<organism evidence="6 7">
    <name type="scientific">Hoeflea prorocentri</name>
    <dbReference type="NCBI Taxonomy" id="1922333"/>
    <lineage>
        <taxon>Bacteria</taxon>
        <taxon>Pseudomonadati</taxon>
        <taxon>Pseudomonadota</taxon>
        <taxon>Alphaproteobacteria</taxon>
        <taxon>Hyphomicrobiales</taxon>
        <taxon>Rhizobiaceae</taxon>
        <taxon>Hoeflea</taxon>
    </lineage>
</organism>
<keyword evidence="2" id="KW-0238">DNA-binding</keyword>
<evidence type="ECO:0000313" key="7">
    <source>
        <dbReference type="Proteomes" id="UP001151234"/>
    </source>
</evidence>
<dbReference type="SUPFAM" id="SSF53697">
    <property type="entry name" value="SIS domain"/>
    <property type="match status" value="1"/>
</dbReference>
<evidence type="ECO:0000256" key="3">
    <source>
        <dbReference type="ARBA" id="ARBA00023163"/>
    </source>
</evidence>
<dbReference type="AlphaFoldDB" id="A0A9X3UIN6"/>
<dbReference type="RefSeq" id="WP_267990559.1">
    <property type="nucleotide sequence ID" value="NZ_JAPJZI010000001.1"/>
</dbReference>
<dbReference type="InterPro" id="IPR009057">
    <property type="entry name" value="Homeodomain-like_sf"/>
</dbReference>
<keyword evidence="7" id="KW-1185">Reference proteome</keyword>
<reference evidence="6" key="1">
    <citation type="submission" date="2022-11" db="EMBL/GenBank/DDBJ databases">
        <title>Draft genome sequence of Hoeflea poritis E7-10 and Hoeflea prorocentri PM5-8, separated from scleractinian coral Porites lutea and marine dinoflagellate.</title>
        <authorList>
            <person name="Zhang G."/>
            <person name="Wei Q."/>
            <person name="Cai L."/>
        </authorList>
    </citation>
    <scope>NUCLEOTIDE SEQUENCE</scope>
    <source>
        <strain evidence="6">PM5-8</strain>
    </source>
</reference>
<dbReference type="GO" id="GO:0003677">
    <property type="term" value="F:DNA binding"/>
    <property type="evidence" value="ECO:0007669"/>
    <property type="project" value="UniProtKB-KW"/>
</dbReference>
<evidence type="ECO:0000313" key="6">
    <source>
        <dbReference type="EMBL" id="MDA5399111.1"/>
    </source>
</evidence>
<dbReference type="PANTHER" id="PTHR30514:SF20">
    <property type="entry name" value="TRANSCRIPTIONAL REGULATOR"/>
    <property type="match status" value="1"/>
</dbReference>
<dbReference type="InterPro" id="IPR035472">
    <property type="entry name" value="RpiR-like_SIS"/>
</dbReference>
<gene>
    <name evidence="6" type="ORF">OQ273_11050</name>
</gene>
<dbReference type="InterPro" id="IPR046348">
    <property type="entry name" value="SIS_dom_sf"/>
</dbReference>
<dbReference type="EMBL" id="JAPJZI010000001">
    <property type="protein sequence ID" value="MDA5399111.1"/>
    <property type="molecule type" value="Genomic_DNA"/>
</dbReference>
<dbReference type="GO" id="GO:1901135">
    <property type="term" value="P:carbohydrate derivative metabolic process"/>
    <property type="evidence" value="ECO:0007669"/>
    <property type="project" value="InterPro"/>
</dbReference>
<evidence type="ECO:0000256" key="1">
    <source>
        <dbReference type="ARBA" id="ARBA00023015"/>
    </source>
</evidence>
<evidence type="ECO:0000259" key="4">
    <source>
        <dbReference type="PROSITE" id="PS51071"/>
    </source>
</evidence>
<dbReference type="InterPro" id="IPR047640">
    <property type="entry name" value="RpiR-like"/>
</dbReference>
<dbReference type="PROSITE" id="PS51071">
    <property type="entry name" value="HTH_RPIR"/>
    <property type="match status" value="1"/>
</dbReference>
<dbReference type="InterPro" id="IPR001347">
    <property type="entry name" value="SIS_dom"/>
</dbReference>
<keyword evidence="3" id="KW-0804">Transcription</keyword>
<dbReference type="PROSITE" id="PS51464">
    <property type="entry name" value="SIS"/>
    <property type="match status" value="1"/>
</dbReference>
<dbReference type="GO" id="GO:0003700">
    <property type="term" value="F:DNA-binding transcription factor activity"/>
    <property type="evidence" value="ECO:0007669"/>
    <property type="project" value="InterPro"/>
</dbReference>
<name>A0A9X3UIN6_9HYPH</name>
<sequence>MTTGQTILAPRDFEALRSLIIERRNSLPRRLAQVAKYALDNPDEVAFGTAASIAASAEVQPSTLVRFAHQMGYEGFSDLQKVFQAKLRDRRPSYEDRLKTIAASGDTPPDDSDLLQGFLTAARRSLDDFSASVDPKTLNQAVSILAGADTIYLLARRRSYPLIAHMAYAFGKLKIRNSLIASTNGIDPEIASMARPQDAALAISFSPYAADCITQAHLMSEAGVPVVAITDSAFSPLAACATQWLEIAEADYGGFRSLSASMALCTALPVAVAEARQHGA</sequence>
<dbReference type="PANTHER" id="PTHR30514">
    <property type="entry name" value="GLUCOKINASE"/>
    <property type="match status" value="1"/>
</dbReference>
<dbReference type="Gene3D" id="3.40.50.10490">
    <property type="entry name" value="Glucose-6-phosphate isomerase like protein, domain 1"/>
    <property type="match status" value="1"/>
</dbReference>
<dbReference type="CDD" id="cd05013">
    <property type="entry name" value="SIS_RpiR"/>
    <property type="match status" value="1"/>
</dbReference>
<keyword evidence="1" id="KW-0805">Transcription regulation</keyword>
<feature type="domain" description="SIS" evidence="5">
    <location>
        <begin position="141"/>
        <end position="280"/>
    </location>
</feature>
<evidence type="ECO:0000256" key="2">
    <source>
        <dbReference type="ARBA" id="ARBA00023125"/>
    </source>
</evidence>
<dbReference type="InterPro" id="IPR000281">
    <property type="entry name" value="HTH_RpiR"/>
</dbReference>
<comment type="caution">
    <text evidence="6">The sequence shown here is derived from an EMBL/GenBank/DDBJ whole genome shotgun (WGS) entry which is preliminary data.</text>
</comment>
<dbReference type="SUPFAM" id="SSF46689">
    <property type="entry name" value="Homeodomain-like"/>
    <property type="match status" value="1"/>
</dbReference>
<protein>
    <submittedName>
        <fullName evidence="6">MurR/RpiR family transcriptional regulator</fullName>
    </submittedName>
</protein>
<dbReference type="GO" id="GO:0097367">
    <property type="term" value="F:carbohydrate derivative binding"/>
    <property type="evidence" value="ECO:0007669"/>
    <property type="project" value="InterPro"/>
</dbReference>
<dbReference type="Pfam" id="PF01418">
    <property type="entry name" value="HTH_6"/>
    <property type="match status" value="1"/>
</dbReference>
<feature type="domain" description="HTH rpiR-type" evidence="4">
    <location>
        <begin position="14"/>
        <end position="90"/>
    </location>
</feature>
<dbReference type="Proteomes" id="UP001151234">
    <property type="component" value="Unassembled WGS sequence"/>
</dbReference>
<dbReference type="Pfam" id="PF01380">
    <property type="entry name" value="SIS"/>
    <property type="match status" value="1"/>
</dbReference>